<dbReference type="Pfam" id="PF05557">
    <property type="entry name" value="MAD"/>
    <property type="match status" value="1"/>
</dbReference>
<organism evidence="8">
    <name type="scientific">Clastoptera arizonana</name>
    <name type="common">Arizona spittle bug</name>
    <dbReference type="NCBI Taxonomy" id="38151"/>
    <lineage>
        <taxon>Eukaryota</taxon>
        <taxon>Metazoa</taxon>
        <taxon>Ecdysozoa</taxon>
        <taxon>Arthropoda</taxon>
        <taxon>Hexapoda</taxon>
        <taxon>Insecta</taxon>
        <taxon>Pterygota</taxon>
        <taxon>Neoptera</taxon>
        <taxon>Paraneoptera</taxon>
        <taxon>Hemiptera</taxon>
        <taxon>Auchenorrhyncha</taxon>
        <taxon>Cercopoidea</taxon>
        <taxon>Clastopteridae</taxon>
        <taxon>Clastoptera</taxon>
    </lineage>
</organism>
<evidence type="ECO:0000313" key="8">
    <source>
        <dbReference type="EMBL" id="JAS26544.1"/>
    </source>
</evidence>
<feature type="coiled-coil region" evidence="7">
    <location>
        <begin position="395"/>
        <end position="457"/>
    </location>
</feature>
<dbReference type="PANTHER" id="PTHR23168:SF0">
    <property type="entry name" value="MITOTIC SPINDLE ASSEMBLY CHECKPOINT PROTEIN MAD1"/>
    <property type="match status" value="1"/>
</dbReference>
<evidence type="ECO:0000256" key="3">
    <source>
        <dbReference type="ARBA" id="ARBA00022618"/>
    </source>
</evidence>
<dbReference type="EMBL" id="GEDC01010754">
    <property type="protein sequence ID" value="JAS26544.1"/>
    <property type="molecule type" value="Transcribed_RNA"/>
</dbReference>
<keyword evidence="7" id="KW-0175">Coiled coil</keyword>
<feature type="coiled-coil region" evidence="7">
    <location>
        <begin position="248"/>
        <end position="329"/>
    </location>
</feature>
<evidence type="ECO:0000256" key="1">
    <source>
        <dbReference type="ARBA" id="ARBA00004123"/>
    </source>
</evidence>
<gene>
    <name evidence="8" type="ORF">g.16672</name>
</gene>
<dbReference type="GO" id="GO:0000776">
    <property type="term" value="C:kinetochore"/>
    <property type="evidence" value="ECO:0007669"/>
    <property type="project" value="TreeGrafter"/>
</dbReference>
<evidence type="ECO:0000256" key="7">
    <source>
        <dbReference type="SAM" id="Coils"/>
    </source>
</evidence>
<dbReference type="GO" id="GO:0051315">
    <property type="term" value="P:attachment of mitotic spindle microtubules to kinetochore"/>
    <property type="evidence" value="ECO:0007669"/>
    <property type="project" value="TreeGrafter"/>
</dbReference>
<dbReference type="GO" id="GO:0007094">
    <property type="term" value="P:mitotic spindle assembly checkpoint signaling"/>
    <property type="evidence" value="ECO:0007669"/>
    <property type="project" value="InterPro"/>
</dbReference>
<accession>A0A1B6DLI3</accession>
<proteinExistence type="inferred from homology"/>
<feature type="non-terminal residue" evidence="8">
    <location>
        <position position="469"/>
    </location>
</feature>
<dbReference type="PANTHER" id="PTHR23168">
    <property type="entry name" value="MITOTIC SPINDLE ASSEMBLY CHECKPOINT PROTEIN MAD1 MITOTIC ARREST DEFICIENT-LIKE PROTEIN 1"/>
    <property type="match status" value="1"/>
</dbReference>
<name>A0A1B6DLI3_9HEMI</name>
<dbReference type="GO" id="GO:0051301">
    <property type="term" value="P:cell division"/>
    <property type="evidence" value="ECO:0007669"/>
    <property type="project" value="UniProtKB-KW"/>
</dbReference>
<comment type="subcellular location">
    <subcellularLocation>
        <location evidence="1">Nucleus</location>
    </subcellularLocation>
</comment>
<feature type="coiled-coil region" evidence="7">
    <location>
        <begin position="103"/>
        <end position="215"/>
    </location>
</feature>
<evidence type="ECO:0000256" key="4">
    <source>
        <dbReference type="ARBA" id="ARBA00022776"/>
    </source>
</evidence>
<dbReference type="SUPFAM" id="SSF57997">
    <property type="entry name" value="Tropomyosin"/>
    <property type="match status" value="1"/>
</dbReference>
<evidence type="ECO:0000256" key="6">
    <source>
        <dbReference type="ARBA" id="ARBA00023306"/>
    </source>
</evidence>
<comment type="similarity">
    <text evidence="2">Belongs to the MAD1 family.</text>
</comment>
<reference evidence="8" key="1">
    <citation type="submission" date="2015-12" db="EMBL/GenBank/DDBJ databases">
        <title>De novo transcriptome assembly of four potential Pierce s Disease insect vectors from Arizona vineyards.</title>
        <authorList>
            <person name="Tassone E.E."/>
        </authorList>
    </citation>
    <scope>NUCLEOTIDE SEQUENCE</scope>
</reference>
<sequence length="469" mass="54227">MNLNEDNDPTCVIKMLDDFRSGSDSKRRGLVPGNWPKLSFRSSQIGVQNSLTRPTKLNFDDTCAQSELHPIKRLKIGYDSIDSTSSETSKTNESSILASPWETRRMKSELAEARAQYSSLETRFNQMNVLRRETELLFEQEKKALQQTMERDKNSVRELETRLKTVRKREAEAREELVRCRNALKQEILSLQDKCQDLQLQNMELKDKLTEIESIQVHSNGTSERKLATVESEAAILKSELLASRQLVEKLNLDLHDLRSEMKEWENDKSKLVTASQKVKELEFEKQNNNEAMNLVQAQQNKLLRVSELEREIVTLRDENKNLRQATNNTLYLEGLVDDMRVKLKSLEERERECINLRVELGLAHSRLEEWNNLSSLVIGQTTATSSPVGLRRQIESLQQREVQLLADKSELELSLKVLKEKCDETSKVAEAAQTQVNNLKLTIDQHATTLRRLRKQNALITWERNDLR</sequence>
<evidence type="ECO:0000256" key="2">
    <source>
        <dbReference type="ARBA" id="ARBA00008029"/>
    </source>
</evidence>
<dbReference type="InterPro" id="IPR008672">
    <property type="entry name" value="Mad1"/>
</dbReference>
<keyword evidence="6" id="KW-0131">Cell cycle</keyword>
<protein>
    <submittedName>
        <fullName evidence="8">Uncharacterized protein</fullName>
    </submittedName>
</protein>
<evidence type="ECO:0000256" key="5">
    <source>
        <dbReference type="ARBA" id="ARBA00023242"/>
    </source>
</evidence>
<dbReference type="GO" id="GO:0072686">
    <property type="term" value="C:mitotic spindle"/>
    <property type="evidence" value="ECO:0007669"/>
    <property type="project" value="TreeGrafter"/>
</dbReference>
<keyword evidence="4" id="KW-0498">Mitosis</keyword>
<dbReference type="GO" id="GO:0005635">
    <property type="term" value="C:nuclear envelope"/>
    <property type="evidence" value="ECO:0007669"/>
    <property type="project" value="TreeGrafter"/>
</dbReference>
<dbReference type="AlphaFoldDB" id="A0A1B6DLI3"/>
<keyword evidence="3" id="KW-0132">Cell division</keyword>
<keyword evidence="5" id="KW-0539">Nucleus</keyword>